<keyword evidence="5" id="KW-0333">Golgi apparatus</keyword>
<keyword evidence="3" id="KW-0328">Glycosyltransferase</keyword>
<dbReference type="Pfam" id="PF03016">
    <property type="entry name" value="Exostosin_GT47"/>
    <property type="match status" value="1"/>
</dbReference>
<dbReference type="GO" id="GO:0000139">
    <property type="term" value="C:Golgi membrane"/>
    <property type="evidence" value="ECO:0007669"/>
    <property type="project" value="UniProtKB-SubCell"/>
</dbReference>
<gene>
    <name evidence="7" type="ORF">M569_00478</name>
</gene>
<evidence type="ECO:0000313" key="8">
    <source>
        <dbReference type="Proteomes" id="UP000015453"/>
    </source>
</evidence>
<keyword evidence="3" id="KW-0808">Transferase</keyword>
<comment type="subcellular location">
    <subcellularLocation>
        <location evidence="1">Golgi apparatus membrane</location>
        <topology evidence="1">Single-pass type II membrane protein</topology>
    </subcellularLocation>
</comment>
<evidence type="ECO:0000256" key="2">
    <source>
        <dbReference type="ARBA" id="ARBA00010271"/>
    </source>
</evidence>
<dbReference type="PANTHER" id="PTHR11062:SF282">
    <property type="entry name" value="XYLOGLUCAN GALACTOSYLTRANSFERASE GT11-RELATED"/>
    <property type="match status" value="1"/>
</dbReference>
<evidence type="ECO:0000313" key="7">
    <source>
        <dbReference type="EMBL" id="EPS74280.1"/>
    </source>
</evidence>
<evidence type="ECO:0000256" key="1">
    <source>
        <dbReference type="ARBA" id="ARBA00004323"/>
    </source>
</evidence>
<dbReference type="AlphaFoldDB" id="S8D4G3"/>
<comment type="similarity">
    <text evidence="2">Belongs to the glycosyltransferase 47 family.</text>
</comment>
<evidence type="ECO:0000256" key="4">
    <source>
        <dbReference type="ARBA" id="ARBA00022968"/>
    </source>
</evidence>
<evidence type="ECO:0000259" key="6">
    <source>
        <dbReference type="Pfam" id="PF03016"/>
    </source>
</evidence>
<sequence>ADDACAGKYIFVHDIPARYNRDYVRDCGSLLKWLDMCEYLSNRGLGRPVDDPDALLVGGGGPPAWFRTDQFALEVIFHNRMERYKCLTKDPSEAAAFYVPYYAGLDASRYLWNFTGDVSTARDADVVGAFEWLRGRPEWNFTGTKDHFMVAGRTTWDFRRGEGGIGWGSKLMMMPEARNVMFLTLESSPWDDSRDLAIPYPTFFHPSNDAQVRQWQDRVRKNRRTFLFSFVGAPRNGSIRGEITDQCIASSTSRRRGCRLMQCVEEICLNPLEVMKVHMESVFCLQPPGDTPTRRSAFDSIVAGCIPVFFDTAYLQYRWHLPRDADSYSVIIPKERRVKIESVLREISEERVSAMREAVIGLIPKVIYVHPNAELHTTEDAFDLAIRGVIESIE</sequence>
<protein>
    <submittedName>
        <fullName evidence="7">Exostosin family protein</fullName>
    </submittedName>
</protein>
<comment type="caution">
    <text evidence="7">The sequence shown here is derived from an EMBL/GenBank/DDBJ whole genome shotgun (WGS) entry which is preliminary data.</text>
</comment>
<reference evidence="7 8" key="1">
    <citation type="journal article" date="2013" name="BMC Genomics">
        <title>The miniature genome of a carnivorous plant Genlisea aurea contains a low number of genes and short non-coding sequences.</title>
        <authorList>
            <person name="Leushkin E.V."/>
            <person name="Sutormin R.A."/>
            <person name="Nabieva E.R."/>
            <person name="Penin A.A."/>
            <person name="Kondrashov A.S."/>
            <person name="Logacheva M.D."/>
        </authorList>
    </citation>
    <scope>NUCLEOTIDE SEQUENCE [LARGE SCALE GENOMIC DNA]</scope>
</reference>
<dbReference type="Proteomes" id="UP000015453">
    <property type="component" value="Unassembled WGS sequence"/>
</dbReference>
<feature type="domain" description="Exostosin GT47" evidence="6">
    <location>
        <begin position="5"/>
        <end position="346"/>
    </location>
</feature>
<dbReference type="PANTHER" id="PTHR11062">
    <property type="entry name" value="EXOSTOSIN HEPARAN SULFATE GLYCOSYLTRANSFERASE -RELATED"/>
    <property type="match status" value="1"/>
</dbReference>
<keyword evidence="8" id="KW-1185">Reference proteome</keyword>
<dbReference type="InterPro" id="IPR040911">
    <property type="entry name" value="Exostosin_GT47"/>
</dbReference>
<organism evidence="7 8">
    <name type="scientific">Genlisea aurea</name>
    <dbReference type="NCBI Taxonomy" id="192259"/>
    <lineage>
        <taxon>Eukaryota</taxon>
        <taxon>Viridiplantae</taxon>
        <taxon>Streptophyta</taxon>
        <taxon>Embryophyta</taxon>
        <taxon>Tracheophyta</taxon>
        <taxon>Spermatophyta</taxon>
        <taxon>Magnoliopsida</taxon>
        <taxon>eudicotyledons</taxon>
        <taxon>Gunneridae</taxon>
        <taxon>Pentapetalae</taxon>
        <taxon>asterids</taxon>
        <taxon>lamiids</taxon>
        <taxon>Lamiales</taxon>
        <taxon>Lentibulariaceae</taxon>
        <taxon>Genlisea</taxon>
    </lineage>
</organism>
<evidence type="ECO:0000256" key="3">
    <source>
        <dbReference type="ARBA" id="ARBA00022676"/>
    </source>
</evidence>
<keyword evidence="4" id="KW-0735">Signal-anchor</keyword>
<dbReference type="GO" id="GO:0016757">
    <property type="term" value="F:glycosyltransferase activity"/>
    <property type="evidence" value="ECO:0007669"/>
    <property type="project" value="UniProtKB-KW"/>
</dbReference>
<dbReference type="InterPro" id="IPR004263">
    <property type="entry name" value="Exostosin"/>
</dbReference>
<accession>S8D4G3</accession>
<dbReference type="OrthoDB" id="1924787at2759"/>
<evidence type="ECO:0000256" key="5">
    <source>
        <dbReference type="ARBA" id="ARBA00023034"/>
    </source>
</evidence>
<feature type="non-terminal residue" evidence="7">
    <location>
        <position position="1"/>
    </location>
</feature>
<name>S8D4G3_9LAMI</name>
<keyword evidence="4" id="KW-0812">Transmembrane</keyword>
<dbReference type="EMBL" id="AUSU01000123">
    <property type="protein sequence ID" value="EPS74280.1"/>
    <property type="molecule type" value="Genomic_DNA"/>
</dbReference>
<proteinExistence type="inferred from homology"/>